<evidence type="ECO:0000313" key="3">
    <source>
        <dbReference type="Proteomes" id="UP000663570"/>
    </source>
</evidence>
<protein>
    <recommendedName>
        <fullName evidence="1">Predicted 3'-5' exonuclease PolB-like domain-containing protein</fullName>
    </recommendedName>
</protein>
<name>A0ABX7MF42_9RHOO</name>
<accession>A0ABX7MF42</accession>
<keyword evidence="3" id="KW-1185">Reference proteome</keyword>
<feature type="domain" description="Predicted 3'-5' exonuclease PolB-like" evidence="1">
    <location>
        <begin position="53"/>
        <end position="230"/>
    </location>
</feature>
<dbReference type="Proteomes" id="UP000663570">
    <property type="component" value="Chromosome"/>
</dbReference>
<dbReference type="EMBL" id="CP071060">
    <property type="protein sequence ID" value="QSI78572.1"/>
    <property type="molecule type" value="Genomic_DNA"/>
</dbReference>
<evidence type="ECO:0000259" key="1">
    <source>
        <dbReference type="Pfam" id="PF10108"/>
    </source>
</evidence>
<gene>
    <name evidence="2" type="ORF">JY500_08180</name>
</gene>
<dbReference type="RefSeq" id="WP_172204364.1">
    <property type="nucleotide sequence ID" value="NZ_CP071060.1"/>
</dbReference>
<evidence type="ECO:0000313" key="2">
    <source>
        <dbReference type="EMBL" id="QSI78572.1"/>
    </source>
</evidence>
<reference evidence="2 3" key="1">
    <citation type="submission" date="2021-02" db="EMBL/GenBank/DDBJ databases">
        <title>Niveibacterium changnyeongensis HC41.</title>
        <authorList>
            <person name="Kang M."/>
        </authorList>
    </citation>
    <scope>NUCLEOTIDE SEQUENCE [LARGE SCALE GENOMIC DNA]</scope>
    <source>
        <strain evidence="2 3">HC41</strain>
    </source>
</reference>
<proteinExistence type="predicted"/>
<dbReference type="InterPro" id="IPR019288">
    <property type="entry name" value="3'-5'_exonuclease_PolB-like"/>
</dbReference>
<organism evidence="2 3">
    <name type="scientific">Niveibacterium microcysteis</name>
    <dbReference type="NCBI Taxonomy" id="2811415"/>
    <lineage>
        <taxon>Bacteria</taxon>
        <taxon>Pseudomonadati</taxon>
        <taxon>Pseudomonadota</taxon>
        <taxon>Betaproteobacteria</taxon>
        <taxon>Rhodocyclales</taxon>
        <taxon>Rhodocyclaceae</taxon>
        <taxon>Niveibacterium</taxon>
    </lineage>
</organism>
<dbReference type="Pfam" id="PF10108">
    <property type="entry name" value="DNA_pol_B_exo2"/>
    <property type="match status" value="1"/>
</dbReference>
<sequence>MTAIKPSSVAFEIVTVPDIAGIRCIYDLDVALSDGDVAEYAFQRQRAASGGDNLPPHLQRVVEISLAEWGDAGLTVSSLSAADRDEGLLIERFVARLAARDGEVACWGAMRRQIPILRLRALTHAAQVCVKRSSAQQDALELLGRVADLSGQLQGASPDLDVPVDQLIRLLGAAPARALDDAAVWSAWQGGDLKSVTAECERRAFATLHVLLRARCVAGVIDGAQCAAAERAIAARRA</sequence>